<evidence type="ECO:0000313" key="1">
    <source>
        <dbReference type="EMBL" id="KAJ7670205.1"/>
    </source>
</evidence>
<dbReference type="EMBL" id="JARKIE010000183">
    <property type="protein sequence ID" value="KAJ7670205.1"/>
    <property type="molecule type" value="Genomic_DNA"/>
</dbReference>
<organism evidence="1 2">
    <name type="scientific">Mycena rosella</name>
    <name type="common">Pink bonnet</name>
    <name type="synonym">Agaricus rosellus</name>
    <dbReference type="NCBI Taxonomy" id="1033263"/>
    <lineage>
        <taxon>Eukaryota</taxon>
        <taxon>Fungi</taxon>
        <taxon>Dikarya</taxon>
        <taxon>Basidiomycota</taxon>
        <taxon>Agaricomycotina</taxon>
        <taxon>Agaricomycetes</taxon>
        <taxon>Agaricomycetidae</taxon>
        <taxon>Agaricales</taxon>
        <taxon>Marasmiineae</taxon>
        <taxon>Mycenaceae</taxon>
        <taxon>Mycena</taxon>
    </lineage>
</organism>
<comment type="caution">
    <text evidence="1">The sequence shown here is derived from an EMBL/GenBank/DDBJ whole genome shotgun (WGS) entry which is preliminary data.</text>
</comment>
<accession>A0AAD7G9Z2</accession>
<reference evidence="1" key="1">
    <citation type="submission" date="2023-03" db="EMBL/GenBank/DDBJ databases">
        <title>Massive genome expansion in bonnet fungi (Mycena s.s.) driven by repeated elements and novel gene families across ecological guilds.</title>
        <authorList>
            <consortium name="Lawrence Berkeley National Laboratory"/>
            <person name="Harder C.B."/>
            <person name="Miyauchi S."/>
            <person name="Viragh M."/>
            <person name="Kuo A."/>
            <person name="Thoen E."/>
            <person name="Andreopoulos B."/>
            <person name="Lu D."/>
            <person name="Skrede I."/>
            <person name="Drula E."/>
            <person name="Henrissat B."/>
            <person name="Morin E."/>
            <person name="Kohler A."/>
            <person name="Barry K."/>
            <person name="LaButti K."/>
            <person name="Morin E."/>
            <person name="Salamov A."/>
            <person name="Lipzen A."/>
            <person name="Mereny Z."/>
            <person name="Hegedus B."/>
            <person name="Baldrian P."/>
            <person name="Stursova M."/>
            <person name="Weitz H."/>
            <person name="Taylor A."/>
            <person name="Grigoriev I.V."/>
            <person name="Nagy L.G."/>
            <person name="Martin F."/>
            <person name="Kauserud H."/>
        </authorList>
    </citation>
    <scope>NUCLEOTIDE SEQUENCE</scope>
    <source>
        <strain evidence="1">CBHHK067</strain>
    </source>
</reference>
<dbReference type="Proteomes" id="UP001221757">
    <property type="component" value="Unassembled WGS sequence"/>
</dbReference>
<evidence type="ECO:0000313" key="2">
    <source>
        <dbReference type="Proteomes" id="UP001221757"/>
    </source>
</evidence>
<dbReference type="AlphaFoldDB" id="A0AAD7G9Z2"/>
<feature type="non-terminal residue" evidence="1">
    <location>
        <position position="132"/>
    </location>
</feature>
<name>A0AAD7G9Z2_MYCRO</name>
<proteinExistence type="predicted"/>
<protein>
    <submittedName>
        <fullName evidence="1">Uncharacterized protein</fullName>
    </submittedName>
</protein>
<feature type="non-terminal residue" evidence="1">
    <location>
        <position position="1"/>
    </location>
</feature>
<keyword evidence="2" id="KW-1185">Reference proteome</keyword>
<gene>
    <name evidence="1" type="ORF">B0H17DRAFT_835410</name>
</gene>
<sequence length="132" mass="14815">PWWMRSREELASVNRSSFVFAVEDTEQAQYLLKDVKFLAVFGVTCRIRRYADRPPMTQCPNCYKFDHPGSSCDNKGKCRLCGKDHTEAEHHAECTQCKAAVEAGDAMDTDNMLCTHNLCCINCKGKQGADSA</sequence>